<gene>
    <name evidence="5" type="ORF">Q6348_05730</name>
</gene>
<dbReference type="CDD" id="cd01392">
    <property type="entry name" value="HTH_LacI"/>
    <property type="match status" value="1"/>
</dbReference>
<dbReference type="SMART" id="SM00354">
    <property type="entry name" value="HTH_LACI"/>
    <property type="match status" value="1"/>
</dbReference>
<proteinExistence type="predicted"/>
<sequence>MNSHGGAPSRGKPATLRQVAELAGVSTATASKALNGRQQVSATTRQRVLDAADRLSFTPNSLAQAMLHGSSGTVGLLTHDLEGRFSIPILMGAEDAFGAGQTSVFLCDSREDAIRERHHIRALLGRRVDGLIVVGSQTNPRRSLGHDLPVPVVYVYAPSSDERDTSVIADNVAAGRLAVQHLVGIGRRRIAHIAGDPTYAAARDREAGIGAALADAGLTQVGPSRSGSWSEAWGRTGAHAVLEAGEPVDAIVCDSDQIARGALDLLRDRGVRVPGDIAVISFDNWGPFATGSRPQLTSIDFNFQQMGRRAAELIFAALAGEPAAGTQAIAPRLVIRGSTTVGA</sequence>
<dbReference type="PANTHER" id="PTHR30146">
    <property type="entry name" value="LACI-RELATED TRANSCRIPTIONAL REPRESSOR"/>
    <property type="match status" value="1"/>
</dbReference>
<dbReference type="InterPro" id="IPR010982">
    <property type="entry name" value="Lambda_DNA-bd_dom_sf"/>
</dbReference>
<name>A0ABT9D770_9CELL</name>
<dbReference type="RefSeq" id="WP_304600339.1">
    <property type="nucleotide sequence ID" value="NZ_JAUQYP010000001.1"/>
</dbReference>
<dbReference type="SUPFAM" id="SSF47413">
    <property type="entry name" value="lambda repressor-like DNA-binding domains"/>
    <property type="match status" value="1"/>
</dbReference>
<evidence type="ECO:0000256" key="2">
    <source>
        <dbReference type="ARBA" id="ARBA00023125"/>
    </source>
</evidence>
<organism evidence="5 6">
    <name type="scientific">Actinotalea lenta</name>
    <dbReference type="NCBI Taxonomy" id="3064654"/>
    <lineage>
        <taxon>Bacteria</taxon>
        <taxon>Bacillati</taxon>
        <taxon>Actinomycetota</taxon>
        <taxon>Actinomycetes</taxon>
        <taxon>Micrococcales</taxon>
        <taxon>Cellulomonadaceae</taxon>
        <taxon>Actinotalea</taxon>
    </lineage>
</organism>
<evidence type="ECO:0000259" key="4">
    <source>
        <dbReference type="PROSITE" id="PS50932"/>
    </source>
</evidence>
<accession>A0ABT9D770</accession>
<dbReference type="InterPro" id="IPR000843">
    <property type="entry name" value="HTH_LacI"/>
</dbReference>
<dbReference type="InterPro" id="IPR028082">
    <property type="entry name" value="Peripla_BP_I"/>
</dbReference>
<reference evidence="5 6" key="1">
    <citation type="submission" date="2023-07" db="EMBL/GenBank/DDBJ databases">
        <title>Description of novel actinomycetes strains, isolated from tidal flat sediment.</title>
        <authorList>
            <person name="Lu C."/>
        </authorList>
    </citation>
    <scope>NUCLEOTIDE SEQUENCE [LARGE SCALE GENOMIC DNA]</scope>
    <source>
        <strain evidence="5 6">SYSU T00b441</strain>
    </source>
</reference>
<evidence type="ECO:0000256" key="3">
    <source>
        <dbReference type="ARBA" id="ARBA00023163"/>
    </source>
</evidence>
<feature type="domain" description="HTH lacI-type" evidence="4">
    <location>
        <begin position="14"/>
        <end position="68"/>
    </location>
</feature>
<dbReference type="PANTHER" id="PTHR30146:SF109">
    <property type="entry name" value="HTH-TYPE TRANSCRIPTIONAL REGULATOR GALS"/>
    <property type="match status" value="1"/>
</dbReference>
<dbReference type="PROSITE" id="PS50932">
    <property type="entry name" value="HTH_LACI_2"/>
    <property type="match status" value="1"/>
</dbReference>
<keyword evidence="3" id="KW-0804">Transcription</keyword>
<keyword evidence="2 5" id="KW-0238">DNA-binding</keyword>
<dbReference type="EMBL" id="JAUQYP010000001">
    <property type="protein sequence ID" value="MDO8106695.1"/>
    <property type="molecule type" value="Genomic_DNA"/>
</dbReference>
<evidence type="ECO:0000313" key="5">
    <source>
        <dbReference type="EMBL" id="MDO8106695.1"/>
    </source>
</evidence>
<dbReference type="GO" id="GO:0003677">
    <property type="term" value="F:DNA binding"/>
    <property type="evidence" value="ECO:0007669"/>
    <property type="project" value="UniProtKB-KW"/>
</dbReference>
<dbReference type="Proteomes" id="UP001232536">
    <property type="component" value="Unassembled WGS sequence"/>
</dbReference>
<dbReference type="Pfam" id="PF00356">
    <property type="entry name" value="LacI"/>
    <property type="match status" value="1"/>
</dbReference>
<keyword evidence="6" id="KW-1185">Reference proteome</keyword>
<comment type="caution">
    <text evidence="5">The sequence shown here is derived from an EMBL/GenBank/DDBJ whole genome shotgun (WGS) entry which is preliminary data.</text>
</comment>
<evidence type="ECO:0000256" key="1">
    <source>
        <dbReference type="ARBA" id="ARBA00023015"/>
    </source>
</evidence>
<dbReference type="Gene3D" id="1.10.260.40">
    <property type="entry name" value="lambda repressor-like DNA-binding domains"/>
    <property type="match status" value="1"/>
</dbReference>
<dbReference type="CDD" id="cd06288">
    <property type="entry name" value="PBP1_sucrose_transcription_regulator"/>
    <property type="match status" value="1"/>
</dbReference>
<dbReference type="Pfam" id="PF13377">
    <property type="entry name" value="Peripla_BP_3"/>
    <property type="match status" value="1"/>
</dbReference>
<protein>
    <submittedName>
        <fullName evidence="5">LacI family DNA-binding transcriptional regulator</fullName>
    </submittedName>
</protein>
<keyword evidence="1" id="KW-0805">Transcription regulation</keyword>
<dbReference type="Gene3D" id="3.40.50.2300">
    <property type="match status" value="2"/>
</dbReference>
<evidence type="ECO:0000313" key="6">
    <source>
        <dbReference type="Proteomes" id="UP001232536"/>
    </source>
</evidence>
<dbReference type="InterPro" id="IPR046335">
    <property type="entry name" value="LacI/GalR-like_sensor"/>
</dbReference>
<dbReference type="SUPFAM" id="SSF53822">
    <property type="entry name" value="Periplasmic binding protein-like I"/>
    <property type="match status" value="1"/>
</dbReference>